<dbReference type="Pfam" id="PF06985">
    <property type="entry name" value="HET"/>
    <property type="match status" value="1"/>
</dbReference>
<evidence type="ECO:0000256" key="1">
    <source>
        <dbReference type="SAM" id="MobiDB-lite"/>
    </source>
</evidence>
<dbReference type="AlphaFoldDB" id="L2G5B7"/>
<organism evidence="3">
    <name type="scientific">Colletotrichum fructicola (strain Nara gc5)</name>
    <name type="common">Anthracnose fungus</name>
    <name type="synonym">Colletotrichum gloeosporioides (strain Nara gc5)</name>
    <dbReference type="NCBI Taxonomy" id="1213859"/>
    <lineage>
        <taxon>Eukaryota</taxon>
        <taxon>Fungi</taxon>
        <taxon>Dikarya</taxon>
        <taxon>Ascomycota</taxon>
        <taxon>Pezizomycotina</taxon>
        <taxon>Sordariomycetes</taxon>
        <taxon>Hypocreomycetidae</taxon>
        <taxon>Glomerellales</taxon>
        <taxon>Glomerellaceae</taxon>
        <taxon>Colletotrichum</taxon>
        <taxon>Colletotrichum gloeosporioides species complex</taxon>
    </lineage>
</organism>
<gene>
    <name evidence="3" type="ORF">CGGC5_6800</name>
</gene>
<dbReference type="InterPro" id="IPR052895">
    <property type="entry name" value="HetReg/Transcr_Mod"/>
</dbReference>
<feature type="region of interest" description="Disordered" evidence="1">
    <location>
        <begin position="585"/>
        <end position="617"/>
    </location>
</feature>
<dbReference type="PANTHER" id="PTHR24148:SF64">
    <property type="entry name" value="HETEROKARYON INCOMPATIBILITY DOMAIN-CONTAINING PROTEIN"/>
    <property type="match status" value="1"/>
</dbReference>
<protein>
    <submittedName>
        <fullName evidence="3">Ankyrin and het domain-containing protein</fullName>
    </submittedName>
</protein>
<proteinExistence type="predicted"/>
<sequence>MSSWPSADSSLGQTLDDVSNLQPFQYAPLPTSTSIRLIEILPSTPGTIRCRMTTVDPGEQPSYVCLSYTWGSPTTIIEEPAPEPEGYRNPEDFIKLPFVFESKGPSGITIHNTDYAMKYYVERHPWIPRMRLDTAPKERQPIELDGRLIYVQENLHCFLEEYVSWKHGLQNRPKLENEEEANWNQHELFMNPLWIDALCINQDDLDERASQVQLMRSIFRGAKRVLAWLGPPDGLTEDVIAGLGILYMSDLGTRERGTTLSDIPGMDLVHWFAIFAFFQRSWFRRAWVTQEAASWRQNVITVIHGGHLLPWEWICAISEMLKKSGLQQELLKFGYNFLDGEPLSDNVRQLRKLSAFGDGVSEDANTDDFVNIHGRASEGMDGLSFTNAIWNLVFRLRKDGERIYMEVPPLLRVLDLFRGTDATDPRDKVFAFLNIASDADQLSLVPDYKASVQSVFRKTAEAILRTTKSLSIFSQVQEPCDTQIPHLPGWVPDFSARLSCAPLDTGDDDVPFCASGSDSEAWYNIHDDDTIEVETIEVDFIMTSEMAGDNAEDLLLCVLKSMLRVPHQYPIGKFEIQQVDVPADDESLSERAEAIPPRNTQVSPNDVLPSRNTPEVQSKQLDSSAVEHLQESTLHQSILQNKQPSHFESVGEYSATLGEGDRVDTEAGQGLDDIAVRTADASSREVDGLDSVHYSVGRSETYETRPVTRIEAMWRTLVGDMLPSSRIGFNPDPKRLMTHPAPPSLGHGFSSWIEAGVLEMWYLCQNFGADSQVTGAAWRRVLTTLSAYAAIYRERHIPLTRETIEFSLKADTIEELAAQEEEEENWIGFALSNHKFFPSASRLRRLLNGTKPAGDLRGYDGDPQAAINGQWREHALKAFTKEEREDIDSFEKRMKIMLKGRRLFTTRSGLLGIGPRSLFQETNCIYQVHVMKGAKVPYVLASYDDGTYRLIGEAFVHGIMNGELLKHMSDLPWCKYERIRLR</sequence>
<dbReference type="InterPro" id="IPR010730">
    <property type="entry name" value="HET"/>
</dbReference>
<evidence type="ECO:0000259" key="2">
    <source>
        <dbReference type="Pfam" id="PF06985"/>
    </source>
</evidence>
<dbReference type="HOGENOM" id="CLU_004184_4_0_1"/>
<feature type="domain" description="Heterokaryon incompatibility" evidence="2">
    <location>
        <begin position="191"/>
        <end position="291"/>
    </location>
</feature>
<dbReference type="EMBL" id="KB020661">
    <property type="protein sequence ID" value="ELA33238.1"/>
    <property type="molecule type" value="Genomic_DNA"/>
</dbReference>
<dbReference type="PANTHER" id="PTHR24148">
    <property type="entry name" value="ANKYRIN REPEAT DOMAIN-CONTAINING PROTEIN 39 HOMOLOG-RELATED"/>
    <property type="match status" value="1"/>
</dbReference>
<reference evidence="3" key="1">
    <citation type="submission" date="2012-08" db="EMBL/GenBank/DDBJ databases">
        <title>Genome analysis of Colletotrichum orbiculare and Colletotrichum fructicola.</title>
        <authorList>
            <person name="Gan P.H.P."/>
            <person name="Ikeda K."/>
            <person name="Irieda H."/>
            <person name="Narusaka M."/>
            <person name="O'Connell R.J."/>
            <person name="Narusaka Y."/>
            <person name="Takano Y."/>
            <person name="Kubo Y."/>
            <person name="Shirasu K."/>
        </authorList>
    </citation>
    <scope>NUCLEOTIDE SEQUENCE</scope>
    <source>
        <strain evidence="3">Nara gc5</strain>
    </source>
</reference>
<name>L2G5B7_COLFN</name>
<dbReference type="Pfam" id="PF26639">
    <property type="entry name" value="Het-6_barrel"/>
    <property type="match status" value="1"/>
</dbReference>
<accession>L2G5B7</accession>
<dbReference type="STRING" id="1213859.L2G5B7"/>
<feature type="compositionally biased region" description="Polar residues" evidence="1">
    <location>
        <begin position="598"/>
        <end position="617"/>
    </location>
</feature>
<evidence type="ECO:0000313" key="3">
    <source>
        <dbReference type="EMBL" id="ELA33238.1"/>
    </source>
</evidence>